<keyword evidence="2" id="KW-1185">Reference proteome</keyword>
<reference evidence="1 2" key="1">
    <citation type="submission" date="2015-01" db="EMBL/GenBank/DDBJ databases">
        <title>Evolution of Trichinella species and genotypes.</title>
        <authorList>
            <person name="Korhonen P.K."/>
            <person name="Edoardo P."/>
            <person name="Giuseppe L.R."/>
            <person name="Gasser R.B."/>
        </authorList>
    </citation>
    <scope>NUCLEOTIDE SEQUENCE [LARGE SCALE GENOMIC DNA]</scope>
    <source>
        <strain evidence="1">ISS37</strain>
    </source>
</reference>
<name>A0A0V0RWD3_9BILA</name>
<evidence type="ECO:0000313" key="1">
    <source>
        <dbReference type="EMBL" id="KRX18787.1"/>
    </source>
</evidence>
<gene>
    <name evidence="1" type="ORF">T07_8736</name>
</gene>
<dbReference type="Proteomes" id="UP000054630">
    <property type="component" value="Unassembled WGS sequence"/>
</dbReference>
<dbReference type="EMBL" id="JYDL01000068">
    <property type="protein sequence ID" value="KRX18787.1"/>
    <property type="molecule type" value="Genomic_DNA"/>
</dbReference>
<proteinExistence type="predicted"/>
<comment type="caution">
    <text evidence="1">The sequence shown here is derived from an EMBL/GenBank/DDBJ whole genome shotgun (WGS) entry which is preliminary data.</text>
</comment>
<dbReference type="AlphaFoldDB" id="A0A0V0RWD3"/>
<evidence type="ECO:0000313" key="2">
    <source>
        <dbReference type="Proteomes" id="UP000054630"/>
    </source>
</evidence>
<organism evidence="1 2">
    <name type="scientific">Trichinella nelsoni</name>
    <dbReference type="NCBI Taxonomy" id="6336"/>
    <lineage>
        <taxon>Eukaryota</taxon>
        <taxon>Metazoa</taxon>
        <taxon>Ecdysozoa</taxon>
        <taxon>Nematoda</taxon>
        <taxon>Enoplea</taxon>
        <taxon>Dorylaimia</taxon>
        <taxon>Trichinellida</taxon>
        <taxon>Trichinellidae</taxon>
        <taxon>Trichinella</taxon>
    </lineage>
</organism>
<sequence length="68" mass="7567">MYVDNSDNALSVSDKSLLKFYIALASAKLVLFRHGSDIGQMDSFRTDAVCVCRQLFHVNPGNDDECSH</sequence>
<accession>A0A0V0RWD3</accession>
<protein>
    <submittedName>
        <fullName evidence="1">Uncharacterized protein</fullName>
    </submittedName>
</protein>